<gene>
    <name evidence="6" type="ORF">HanXRQr2_Chr07g0285831</name>
</gene>
<accession>A0A9K3IIY6</accession>
<keyword evidence="2" id="KW-0805">Transcription regulation</keyword>
<dbReference type="InterPro" id="IPR027113">
    <property type="entry name" value="Transc_fact_NFYB/HAP3"/>
</dbReference>
<dbReference type="Gramene" id="mRNA:HanXRQr2_Chr07g0285831">
    <property type="protein sequence ID" value="CDS:HanXRQr2_Chr07g0285831.1"/>
    <property type="gene ID" value="HanXRQr2_Chr07g0285831"/>
</dbReference>
<comment type="caution">
    <text evidence="6">The sequence shown here is derived from an EMBL/GenBank/DDBJ whole genome shotgun (WGS) entry which is preliminary data.</text>
</comment>
<feature type="compositionally biased region" description="Polar residues" evidence="4">
    <location>
        <begin position="32"/>
        <end position="41"/>
    </location>
</feature>
<proteinExistence type="inferred from homology"/>
<dbReference type="GO" id="GO:0046982">
    <property type="term" value="F:protein heterodimerization activity"/>
    <property type="evidence" value="ECO:0007669"/>
    <property type="project" value="InterPro"/>
</dbReference>
<reference evidence="6" key="2">
    <citation type="submission" date="2020-06" db="EMBL/GenBank/DDBJ databases">
        <title>Helianthus annuus Genome sequencing and assembly Release 2.</title>
        <authorList>
            <person name="Gouzy J."/>
            <person name="Langlade N."/>
            <person name="Munos S."/>
        </authorList>
    </citation>
    <scope>NUCLEOTIDE SEQUENCE</scope>
    <source>
        <tissue evidence="6">Leaves</tissue>
    </source>
</reference>
<dbReference type="InterPro" id="IPR009072">
    <property type="entry name" value="Histone-fold"/>
</dbReference>
<name>A0A9K3IIY6_HELAN</name>
<dbReference type="Proteomes" id="UP000215914">
    <property type="component" value="Unassembled WGS sequence"/>
</dbReference>
<dbReference type="GO" id="GO:0001228">
    <property type="term" value="F:DNA-binding transcription activator activity, RNA polymerase II-specific"/>
    <property type="evidence" value="ECO:0007669"/>
    <property type="project" value="InterPro"/>
</dbReference>
<dbReference type="InterPro" id="IPR003958">
    <property type="entry name" value="CBFA_NFYB_domain"/>
</dbReference>
<dbReference type="Gene3D" id="1.10.20.10">
    <property type="entry name" value="Histone, subunit A"/>
    <property type="match status" value="1"/>
</dbReference>
<dbReference type="AlphaFoldDB" id="A0A9K3IIY6"/>
<feature type="region of interest" description="Disordered" evidence="4">
    <location>
        <begin position="1"/>
        <end position="61"/>
    </location>
</feature>
<evidence type="ECO:0000256" key="4">
    <source>
        <dbReference type="SAM" id="MobiDB-lite"/>
    </source>
</evidence>
<dbReference type="EMBL" id="MNCJ02000322">
    <property type="protein sequence ID" value="KAF5797861.1"/>
    <property type="molecule type" value="Genomic_DNA"/>
</dbReference>
<evidence type="ECO:0000256" key="3">
    <source>
        <dbReference type="ARBA" id="ARBA00023163"/>
    </source>
</evidence>
<sequence>MAEGPASPDGGGSDDNGEDLTPRSSNVREQDQFLPSANISPIMNKRLPSNGKMSKDAKETV</sequence>
<protein>
    <submittedName>
        <fullName evidence="6">Transcription factor Hap3/NF-YB family</fullName>
    </submittedName>
</protein>
<dbReference type="GO" id="GO:0016602">
    <property type="term" value="C:CCAAT-binding factor complex"/>
    <property type="evidence" value="ECO:0007669"/>
    <property type="project" value="InterPro"/>
</dbReference>
<feature type="domain" description="Transcription factor CBF/NF-Y/archaeal histone" evidence="5">
    <location>
        <begin position="33"/>
        <end position="61"/>
    </location>
</feature>
<keyword evidence="3" id="KW-0804">Transcription</keyword>
<evidence type="ECO:0000313" key="7">
    <source>
        <dbReference type="Proteomes" id="UP000215914"/>
    </source>
</evidence>
<reference evidence="6" key="1">
    <citation type="journal article" date="2017" name="Nature">
        <title>The sunflower genome provides insights into oil metabolism, flowering and Asterid evolution.</title>
        <authorList>
            <person name="Badouin H."/>
            <person name="Gouzy J."/>
            <person name="Grassa C.J."/>
            <person name="Murat F."/>
            <person name="Staton S.E."/>
            <person name="Cottret L."/>
            <person name="Lelandais-Briere C."/>
            <person name="Owens G.L."/>
            <person name="Carrere S."/>
            <person name="Mayjonade B."/>
            <person name="Legrand L."/>
            <person name="Gill N."/>
            <person name="Kane N.C."/>
            <person name="Bowers J.E."/>
            <person name="Hubner S."/>
            <person name="Bellec A."/>
            <person name="Berard A."/>
            <person name="Berges H."/>
            <person name="Blanchet N."/>
            <person name="Boniface M.C."/>
            <person name="Brunel D."/>
            <person name="Catrice O."/>
            <person name="Chaidir N."/>
            <person name="Claudel C."/>
            <person name="Donnadieu C."/>
            <person name="Faraut T."/>
            <person name="Fievet G."/>
            <person name="Helmstetter N."/>
            <person name="King M."/>
            <person name="Knapp S.J."/>
            <person name="Lai Z."/>
            <person name="Le Paslier M.C."/>
            <person name="Lippi Y."/>
            <person name="Lorenzon L."/>
            <person name="Mandel J.R."/>
            <person name="Marage G."/>
            <person name="Marchand G."/>
            <person name="Marquand E."/>
            <person name="Bret-Mestries E."/>
            <person name="Morien E."/>
            <person name="Nambeesan S."/>
            <person name="Nguyen T."/>
            <person name="Pegot-Espagnet P."/>
            <person name="Pouilly N."/>
            <person name="Raftis F."/>
            <person name="Sallet E."/>
            <person name="Schiex T."/>
            <person name="Thomas J."/>
            <person name="Vandecasteele C."/>
            <person name="Vares D."/>
            <person name="Vear F."/>
            <person name="Vautrin S."/>
            <person name="Crespi M."/>
            <person name="Mangin B."/>
            <person name="Burke J.M."/>
            <person name="Salse J."/>
            <person name="Munos S."/>
            <person name="Vincourt P."/>
            <person name="Rieseberg L.H."/>
            <person name="Langlade N.B."/>
        </authorList>
    </citation>
    <scope>NUCLEOTIDE SEQUENCE</scope>
    <source>
        <tissue evidence="6">Leaves</tissue>
    </source>
</reference>
<dbReference type="Pfam" id="PF00808">
    <property type="entry name" value="CBFD_NFYB_HMF"/>
    <property type="match status" value="1"/>
</dbReference>
<dbReference type="SUPFAM" id="SSF47113">
    <property type="entry name" value="Histone-fold"/>
    <property type="match status" value="1"/>
</dbReference>
<evidence type="ECO:0000256" key="1">
    <source>
        <dbReference type="ARBA" id="ARBA00009053"/>
    </source>
</evidence>
<dbReference type="PANTHER" id="PTHR11064:SF200">
    <property type="entry name" value="NUCLEAR TRANSCRIPTION FACTOR Y SUBUNIT B-8"/>
    <property type="match status" value="1"/>
</dbReference>
<evidence type="ECO:0000313" key="6">
    <source>
        <dbReference type="EMBL" id="KAF5797861.1"/>
    </source>
</evidence>
<organism evidence="6 7">
    <name type="scientific">Helianthus annuus</name>
    <name type="common">Common sunflower</name>
    <dbReference type="NCBI Taxonomy" id="4232"/>
    <lineage>
        <taxon>Eukaryota</taxon>
        <taxon>Viridiplantae</taxon>
        <taxon>Streptophyta</taxon>
        <taxon>Embryophyta</taxon>
        <taxon>Tracheophyta</taxon>
        <taxon>Spermatophyta</taxon>
        <taxon>Magnoliopsida</taxon>
        <taxon>eudicotyledons</taxon>
        <taxon>Gunneridae</taxon>
        <taxon>Pentapetalae</taxon>
        <taxon>asterids</taxon>
        <taxon>campanulids</taxon>
        <taxon>Asterales</taxon>
        <taxon>Asteraceae</taxon>
        <taxon>Asteroideae</taxon>
        <taxon>Heliantheae alliance</taxon>
        <taxon>Heliantheae</taxon>
        <taxon>Helianthus</taxon>
    </lineage>
</organism>
<evidence type="ECO:0000256" key="2">
    <source>
        <dbReference type="ARBA" id="ARBA00023015"/>
    </source>
</evidence>
<keyword evidence="7" id="KW-1185">Reference proteome</keyword>
<comment type="similarity">
    <text evidence="1">Belongs to the NFYB/HAP3 subunit family.</text>
</comment>
<dbReference type="PANTHER" id="PTHR11064">
    <property type="entry name" value="CCAAT-BINDING TRANSCRIPTION FACTOR-RELATED"/>
    <property type="match status" value="1"/>
</dbReference>
<evidence type="ECO:0000259" key="5">
    <source>
        <dbReference type="Pfam" id="PF00808"/>
    </source>
</evidence>